<sequence>MKYLLSIFFLLIAPALWAQGCFEAIQNGQPVKVICADIPVYFRDCTPNPDPSAVIFYYPGPGKFDPQNFNQNDLLQGEASTTFTNPRSYIITQVINKQGGGGTQVFEQTFEVKGSPEPEFNVQSCSNGFVNFSITDTNYDTYTIDFGNGSTSTVTPGVGISTRYSSPGDYTVTFTGNYDDALACGGSKTTTVTALPLLDEENPTQLNKLTVLRQDDINGSVQLELSGLVPGYDYAVEQYTGDFRNPYREIGLIQNVNAATLTHTINNIDTEEGTWYLVRPVDACGSFSINSNIVSAIYLELSTDELKVDVTWDNLPDFEKYDLYRNGTLLQTFDSDARNYTDLDVGCGQVYSYYIVGSGTDPQGDSYSSVSATLQTEVTSTAIPATPFLLSSFNMNNQIELTLQGTEPDGRTAIERSINGAAYKPLSTVTQPVYLDTEAGVQPVCYRATFTNACGNSAAVSNTSCPVILTAERQTDGSVILTWSAYNGFQSAPNYTVELLDDSGNTVNAYPATGLTFTDNTLSNALQVLRYRVTATSQDGAYQSFSNVVQVEQDALLYIPSAFTPNGDGLNDTFEIKGKFFSSYTLRIYNRLGNVIFEGTNADPAWDGTDNGQKALAGAYAYELTFTTSFGTVKSRRGTVTLLR</sequence>
<reference evidence="4" key="1">
    <citation type="submission" date="2018-08" db="EMBL/GenBank/DDBJ databases">
        <title>Mucilaginibacter sp. MYSH2.</title>
        <authorList>
            <person name="Seo T."/>
        </authorList>
    </citation>
    <scope>NUCLEOTIDE SEQUENCE [LARGE SCALE GENOMIC DNA]</scope>
    <source>
        <strain evidence="4">KIRAN</strain>
    </source>
</reference>
<evidence type="ECO:0000313" key="3">
    <source>
        <dbReference type="EMBL" id="RIJ41452.1"/>
    </source>
</evidence>
<feature type="chain" id="PRO_5017363616" description="PKD domain-containing protein" evidence="1">
    <location>
        <begin position="19"/>
        <end position="644"/>
    </location>
</feature>
<dbReference type="Pfam" id="PF13585">
    <property type="entry name" value="CHU_C"/>
    <property type="match status" value="1"/>
</dbReference>
<proteinExistence type="predicted"/>
<dbReference type="InterPro" id="IPR026341">
    <property type="entry name" value="T9SS_type_B"/>
</dbReference>
<dbReference type="InterPro" id="IPR000601">
    <property type="entry name" value="PKD_dom"/>
</dbReference>
<accession>A0A399SHB3</accession>
<name>A0A399SHB3_9BACT</name>
<gene>
    <name evidence="3" type="ORF">D1627_05265</name>
</gene>
<dbReference type="Pfam" id="PF00801">
    <property type="entry name" value="PKD"/>
    <property type="match status" value="1"/>
</dbReference>
<dbReference type="SUPFAM" id="SSF49299">
    <property type="entry name" value="PKD domain"/>
    <property type="match status" value="1"/>
</dbReference>
<dbReference type="InterPro" id="IPR013783">
    <property type="entry name" value="Ig-like_fold"/>
</dbReference>
<feature type="signal peptide" evidence="1">
    <location>
        <begin position="1"/>
        <end position="18"/>
    </location>
</feature>
<evidence type="ECO:0000313" key="4">
    <source>
        <dbReference type="Proteomes" id="UP000266005"/>
    </source>
</evidence>
<dbReference type="RefSeq" id="WP_119431201.1">
    <property type="nucleotide sequence ID" value="NZ_QWGE01000002.1"/>
</dbReference>
<dbReference type="CDD" id="cd00146">
    <property type="entry name" value="PKD"/>
    <property type="match status" value="1"/>
</dbReference>
<feature type="domain" description="PKD" evidence="2">
    <location>
        <begin position="141"/>
        <end position="175"/>
    </location>
</feature>
<dbReference type="Gene3D" id="2.60.40.10">
    <property type="entry name" value="Immunoglobulins"/>
    <property type="match status" value="3"/>
</dbReference>
<comment type="caution">
    <text evidence="3">The sequence shown here is derived from an EMBL/GenBank/DDBJ whole genome shotgun (WGS) entry which is preliminary data.</text>
</comment>
<dbReference type="EMBL" id="QWGE01000002">
    <property type="protein sequence ID" value="RIJ41452.1"/>
    <property type="molecule type" value="Genomic_DNA"/>
</dbReference>
<dbReference type="InterPro" id="IPR035986">
    <property type="entry name" value="PKD_dom_sf"/>
</dbReference>
<dbReference type="Proteomes" id="UP000266005">
    <property type="component" value="Unassembled WGS sequence"/>
</dbReference>
<keyword evidence="1" id="KW-0732">Signal</keyword>
<dbReference type="NCBIfam" id="TIGR04131">
    <property type="entry name" value="Bac_Flav_CTERM"/>
    <property type="match status" value="1"/>
</dbReference>
<protein>
    <recommendedName>
        <fullName evidence="2">PKD domain-containing protein</fullName>
    </recommendedName>
</protein>
<keyword evidence="4" id="KW-1185">Reference proteome</keyword>
<dbReference type="PROSITE" id="PS50093">
    <property type="entry name" value="PKD"/>
    <property type="match status" value="1"/>
</dbReference>
<dbReference type="PROSITE" id="PS51257">
    <property type="entry name" value="PROKAR_LIPOPROTEIN"/>
    <property type="match status" value="1"/>
</dbReference>
<dbReference type="AlphaFoldDB" id="A0A399SHB3"/>
<evidence type="ECO:0000259" key="2">
    <source>
        <dbReference type="PROSITE" id="PS50093"/>
    </source>
</evidence>
<evidence type="ECO:0000256" key="1">
    <source>
        <dbReference type="SAM" id="SignalP"/>
    </source>
</evidence>
<dbReference type="OrthoDB" id="631648at2"/>
<organism evidence="3 4">
    <name type="scientific">Pontibacter oryzae</name>
    <dbReference type="NCBI Taxonomy" id="2304593"/>
    <lineage>
        <taxon>Bacteria</taxon>
        <taxon>Pseudomonadati</taxon>
        <taxon>Bacteroidota</taxon>
        <taxon>Cytophagia</taxon>
        <taxon>Cytophagales</taxon>
        <taxon>Hymenobacteraceae</taxon>
        <taxon>Pontibacter</taxon>
    </lineage>
</organism>